<name>A0A7J7JP60_BUGNE</name>
<keyword evidence="2" id="KW-1185">Reference proteome</keyword>
<reference evidence="1" key="1">
    <citation type="submission" date="2020-06" db="EMBL/GenBank/DDBJ databases">
        <title>Draft genome of Bugula neritina, a colonial animal packing powerful symbionts and potential medicines.</title>
        <authorList>
            <person name="Rayko M."/>
        </authorList>
    </citation>
    <scope>NUCLEOTIDE SEQUENCE [LARGE SCALE GENOMIC DNA]</scope>
    <source>
        <strain evidence="1">Kwan_BN1</strain>
    </source>
</reference>
<comment type="caution">
    <text evidence="1">The sequence shown here is derived from an EMBL/GenBank/DDBJ whole genome shotgun (WGS) entry which is preliminary data.</text>
</comment>
<evidence type="ECO:0000313" key="2">
    <source>
        <dbReference type="Proteomes" id="UP000593567"/>
    </source>
</evidence>
<dbReference type="EMBL" id="VXIV02002124">
    <property type="protein sequence ID" value="KAF6027198.1"/>
    <property type="molecule type" value="Genomic_DNA"/>
</dbReference>
<protein>
    <submittedName>
        <fullName evidence="1">Uncharacterized protein</fullName>
    </submittedName>
</protein>
<accession>A0A7J7JP60</accession>
<gene>
    <name evidence="1" type="ORF">EB796_014496</name>
</gene>
<dbReference type="OrthoDB" id="67516at2759"/>
<dbReference type="Proteomes" id="UP000593567">
    <property type="component" value="Unassembled WGS sequence"/>
</dbReference>
<sequence length="138" mass="15142">MMKWVNCLCSLCGLKMGTSEVLGSPASSILASPPPAENHIVAPNPPIRQDSIQLTVDLPAQKTLSNQSLVNEDLSNQILDEIEAREKGHMVVEDRRVEDSEQLGYTELSECTTGHNGNGEFIELYDVPKSQRLAPPTR</sequence>
<organism evidence="1 2">
    <name type="scientific">Bugula neritina</name>
    <name type="common">Brown bryozoan</name>
    <name type="synonym">Sertularia neritina</name>
    <dbReference type="NCBI Taxonomy" id="10212"/>
    <lineage>
        <taxon>Eukaryota</taxon>
        <taxon>Metazoa</taxon>
        <taxon>Spiralia</taxon>
        <taxon>Lophotrochozoa</taxon>
        <taxon>Bryozoa</taxon>
        <taxon>Gymnolaemata</taxon>
        <taxon>Cheilostomatida</taxon>
        <taxon>Flustrina</taxon>
        <taxon>Buguloidea</taxon>
        <taxon>Bugulidae</taxon>
        <taxon>Bugula</taxon>
    </lineage>
</organism>
<dbReference type="AlphaFoldDB" id="A0A7J7JP60"/>
<proteinExistence type="predicted"/>
<evidence type="ECO:0000313" key="1">
    <source>
        <dbReference type="EMBL" id="KAF6027198.1"/>
    </source>
</evidence>